<dbReference type="OrthoDB" id="1640349at2"/>
<dbReference type="NCBIfam" id="TIGR02876">
    <property type="entry name" value="spore_yqfD"/>
    <property type="match status" value="1"/>
</dbReference>
<dbReference type="Proteomes" id="UP000440978">
    <property type="component" value="Unassembled WGS sequence"/>
</dbReference>
<keyword evidence="2" id="KW-0812">Transmembrane</keyword>
<keyword evidence="2" id="KW-0472">Membrane</keyword>
<feature type="transmembrane region" description="Helical" evidence="2">
    <location>
        <begin position="94"/>
        <end position="119"/>
    </location>
</feature>
<organism evidence="3 4">
    <name type="scientific">Terrilactibacillus tamarindi</name>
    <dbReference type="NCBI Taxonomy" id="2599694"/>
    <lineage>
        <taxon>Bacteria</taxon>
        <taxon>Bacillati</taxon>
        <taxon>Bacillota</taxon>
        <taxon>Bacilli</taxon>
        <taxon>Bacillales</taxon>
        <taxon>Bacillaceae</taxon>
        <taxon>Terrilactibacillus</taxon>
    </lineage>
</organism>
<protein>
    <submittedName>
        <fullName evidence="3">Sporulation protein YqfD</fullName>
    </submittedName>
</protein>
<dbReference type="InterPro" id="IPR010690">
    <property type="entry name" value="YqfD"/>
</dbReference>
<dbReference type="Pfam" id="PF06898">
    <property type="entry name" value="YqfD"/>
    <property type="match status" value="1"/>
</dbReference>
<sequence>MNKKWRPSRMKYNWNNAIYGHVKASIHGQLTEPFINLCVKRNIAIWDIKRRNKTTIVCSLYIKDISKIKQLLKQTDCKIRFIDKKGFPFFMRRLLNRTGIIVGLICAILIITFLSNVVWRIDVKGADPRLETKIRQLLKQQHLKVGAINFVVPSTEVIETNLSAKLPKVTWIGVSKDGTTYHIDVVQKKLPKKQKVTRPRHLVAAKKAIIHRLFVEKGQPMVQDDQFVKKGQLLVSGIIGNENDPKFISSKGQVFGETWYQTTTKVPLNTTYETFSGQEYTKHYLKINKWKCPIWGFLNTSYKHEKKDSVEKPIHFLFWDLPLSYVKETHRQVNQSKRAISPKQALKEGEQAARRQLKSKLPSKSEIASSTVESKKVKKGILYLQHHFIVYENIAVPKSINTKKERAKLKKKAEKENQNQQ</sequence>
<feature type="region of interest" description="Disordered" evidence="1">
    <location>
        <begin position="335"/>
        <end position="365"/>
    </location>
</feature>
<gene>
    <name evidence="3" type="primary">yqfD</name>
    <name evidence="3" type="ORF">GMB86_14800</name>
</gene>
<dbReference type="PIRSF" id="PIRSF029895">
    <property type="entry name" value="SpoIV"/>
    <property type="match status" value="1"/>
</dbReference>
<keyword evidence="2" id="KW-1133">Transmembrane helix</keyword>
<name>A0A6N8CWV7_9BACI</name>
<dbReference type="EMBL" id="WNHB01000034">
    <property type="protein sequence ID" value="MTT33266.1"/>
    <property type="molecule type" value="Genomic_DNA"/>
</dbReference>
<evidence type="ECO:0000313" key="4">
    <source>
        <dbReference type="Proteomes" id="UP000440978"/>
    </source>
</evidence>
<proteinExistence type="predicted"/>
<evidence type="ECO:0000256" key="1">
    <source>
        <dbReference type="SAM" id="MobiDB-lite"/>
    </source>
</evidence>
<evidence type="ECO:0000313" key="3">
    <source>
        <dbReference type="EMBL" id="MTT33266.1"/>
    </source>
</evidence>
<reference evidence="3 4" key="1">
    <citation type="submission" date="2019-11" db="EMBL/GenBank/DDBJ databases">
        <title>Terrilactibacillus tamarindus sp. nov. BCM23-1 isolated from bark of Tamarindus indica.</title>
        <authorList>
            <person name="Kingkaew E."/>
            <person name="Tanasupawat S."/>
        </authorList>
    </citation>
    <scope>NUCLEOTIDE SEQUENCE [LARGE SCALE GENOMIC DNA]</scope>
    <source>
        <strain evidence="3 4">BCM23-1</strain>
    </source>
</reference>
<comment type="caution">
    <text evidence="3">The sequence shown here is derived from an EMBL/GenBank/DDBJ whole genome shotgun (WGS) entry which is preliminary data.</text>
</comment>
<evidence type="ECO:0000256" key="2">
    <source>
        <dbReference type="SAM" id="Phobius"/>
    </source>
</evidence>
<keyword evidence="4" id="KW-1185">Reference proteome</keyword>
<accession>A0A6N8CWV7</accession>
<dbReference type="AlphaFoldDB" id="A0A6N8CWV7"/>